<dbReference type="EMBL" id="JANPWB010000008">
    <property type="protein sequence ID" value="KAJ1161085.1"/>
    <property type="molecule type" value="Genomic_DNA"/>
</dbReference>
<proteinExistence type="predicted"/>
<keyword evidence="3" id="KW-1185">Reference proteome</keyword>
<feature type="region of interest" description="Disordered" evidence="1">
    <location>
        <begin position="128"/>
        <end position="151"/>
    </location>
</feature>
<dbReference type="Proteomes" id="UP001066276">
    <property type="component" value="Chromosome 4_2"/>
</dbReference>
<reference evidence="2" key="1">
    <citation type="journal article" date="2022" name="bioRxiv">
        <title>Sequencing and chromosome-scale assembly of the giantPleurodeles waltlgenome.</title>
        <authorList>
            <person name="Brown T."/>
            <person name="Elewa A."/>
            <person name="Iarovenko S."/>
            <person name="Subramanian E."/>
            <person name="Araus A.J."/>
            <person name="Petzold A."/>
            <person name="Susuki M."/>
            <person name="Suzuki K.-i.T."/>
            <person name="Hayashi T."/>
            <person name="Toyoda A."/>
            <person name="Oliveira C."/>
            <person name="Osipova E."/>
            <person name="Leigh N.D."/>
            <person name="Simon A."/>
            <person name="Yun M.H."/>
        </authorList>
    </citation>
    <scope>NUCLEOTIDE SEQUENCE</scope>
    <source>
        <strain evidence="2">20211129_DDA</strain>
        <tissue evidence="2">Liver</tissue>
    </source>
</reference>
<feature type="compositionally biased region" description="Low complexity" evidence="1">
    <location>
        <begin position="8"/>
        <end position="18"/>
    </location>
</feature>
<dbReference type="AlphaFoldDB" id="A0AAV7SA93"/>
<feature type="region of interest" description="Disordered" evidence="1">
    <location>
        <begin position="58"/>
        <end position="94"/>
    </location>
</feature>
<comment type="caution">
    <text evidence="2">The sequence shown here is derived from an EMBL/GenBank/DDBJ whole genome shotgun (WGS) entry which is preliminary data.</text>
</comment>
<gene>
    <name evidence="2" type="ORF">NDU88_001573</name>
</gene>
<evidence type="ECO:0000313" key="3">
    <source>
        <dbReference type="Proteomes" id="UP001066276"/>
    </source>
</evidence>
<name>A0AAV7SA93_PLEWA</name>
<protein>
    <submittedName>
        <fullName evidence="2">Uncharacterized protein</fullName>
    </submittedName>
</protein>
<evidence type="ECO:0000256" key="1">
    <source>
        <dbReference type="SAM" id="MobiDB-lite"/>
    </source>
</evidence>
<sequence>MAAGGRGSAVVGAPVSGEGTSGCDTSHALGRHGVQAIYRPSGRRVGNQSLPVKVWAPSEHRLEGRVRSGAVHPTSGDTTGAEEAQPSTSQGAGAGWAYLDEELLDYEEELEEPVSSKKRVVVAGEAPGVAQGGHVPDQRQELSAGNLPRGEDGFVGALRMHQGRDILGL</sequence>
<accession>A0AAV7SA93</accession>
<feature type="region of interest" description="Disordered" evidence="1">
    <location>
        <begin position="1"/>
        <end position="30"/>
    </location>
</feature>
<evidence type="ECO:0000313" key="2">
    <source>
        <dbReference type="EMBL" id="KAJ1161085.1"/>
    </source>
</evidence>
<organism evidence="2 3">
    <name type="scientific">Pleurodeles waltl</name>
    <name type="common">Iberian ribbed newt</name>
    <dbReference type="NCBI Taxonomy" id="8319"/>
    <lineage>
        <taxon>Eukaryota</taxon>
        <taxon>Metazoa</taxon>
        <taxon>Chordata</taxon>
        <taxon>Craniata</taxon>
        <taxon>Vertebrata</taxon>
        <taxon>Euteleostomi</taxon>
        <taxon>Amphibia</taxon>
        <taxon>Batrachia</taxon>
        <taxon>Caudata</taxon>
        <taxon>Salamandroidea</taxon>
        <taxon>Salamandridae</taxon>
        <taxon>Pleurodelinae</taxon>
        <taxon>Pleurodeles</taxon>
    </lineage>
</organism>